<dbReference type="Proteomes" id="UP000007013">
    <property type="component" value="Chromosome"/>
</dbReference>
<dbReference type="eggNOG" id="COG5074">
    <property type="taxonomic scope" value="Bacteria"/>
</dbReference>
<keyword evidence="5" id="KW-1185">Reference proteome</keyword>
<dbReference type="RefSeq" id="WP_012374355.1">
    <property type="nucleotide sequence ID" value="NC_010571.1"/>
</dbReference>
<sequence>MSLPDQTPKLPKLPFVLGDVVLLAVAWFIVWQADGPLSTNAIIAVAACAIVGAVLGSIPFFTDYARKQDEALDDRQRGLDALSRTTTTAAEQISIAANGLNEITEVLHRNLKHAEQLPQKLQEKIAEFNAQLENTREDDREELEKEIAELRASETERLQAIADRIHKSVAELTKLEAAAQKHVAERTELVERANTAVGKAQQDAVRALNDAAAAVSRELTAAPMKVLAEIESKFAAATAAAIASIEAAVAAAAKAAATQAVVPLPPPLPPTASPDTPPAIESGPAELASPPKRPRKSRREEPSAIPAAPEVPLTSADPAEPAAAAAEQPVEPVVEAAAPAEPAAAPVPDEPAASVEPAAPAVPEEPAAPTAPAAETPATAAEPAAPAAAAGEPAPVERPARKRRKPAADSGDLTLELGGGEFSPQNADESDETPVTSSEVVERVISSDGATRLIVTAYIGIGNRLFVRGDGPGLSWDKGVPLQFVSIGKWRWETADATGPVNVKLYKNDDVECAALGTLTLEPGHQEEVTAKF</sequence>
<evidence type="ECO:0000256" key="3">
    <source>
        <dbReference type="SAM" id="Phobius"/>
    </source>
</evidence>
<gene>
    <name evidence="4" type="ordered locus">Oter_1533</name>
</gene>
<dbReference type="STRING" id="452637.Oter_1533"/>
<feature type="region of interest" description="Disordered" evidence="2">
    <location>
        <begin position="266"/>
        <end position="438"/>
    </location>
</feature>
<evidence type="ECO:0000313" key="4">
    <source>
        <dbReference type="EMBL" id="ACB74817.1"/>
    </source>
</evidence>
<keyword evidence="3" id="KW-0472">Membrane</keyword>
<dbReference type="OrthoDB" id="195553at2"/>
<dbReference type="HOGENOM" id="CLU_510759_0_0_0"/>
<reference evidence="4 5" key="1">
    <citation type="journal article" date="2011" name="J. Bacteriol.">
        <title>Genome sequence of the verrucomicrobium Opitutus terrae PB90-1, an abundant inhabitant of rice paddy soil ecosystems.</title>
        <authorList>
            <person name="van Passel M.W."/>
            <person name="Kant R."/>
            <person name="Palva A."/>
            <person name="Copeland A."/>
            <person name="Lucas S."/>
            <person name="Lapidus A."/>
            <person name="Glavina del Rio T."/>
            <person name="Pitluck S."/>
            <person name="Goltsman E."/>
            <person name="Clum A."/>
            <person name="Sun H."/>
            <person name="Schmutz J."/>
            <person name="Larimer F.W."/>
            <person name="Land M.L."/>
            <person name="Hauser L."/>
            <person name="Kyrpides N."/>
            <person name="Mikhailova N."/>
            <person name="Richardson P.P."/>
            <person name="Janssen P.H."/>
            <person name="de Vos W.M."/>
            <person name="Smidt H."/>
        </authorList>
    </citation>
    <scope>NUCLEOTIDE SEQUENCE [LARGE SCALE GENOMIC DNA]</scope>
    <source>
        <strain evidence="5">DSM 11246 / JCM 15787 / PB90-1</strain>
    </source>
</reference>
<dbReference type="EMBL" id="CP001032">
    <property type="protein sequence ID" value="ACB74817.1"/>
    <property type="molecule type" value="Genomic_DNA"/>
</dbReference>
<evidence type="ECO:0000313" key="5">
    <source>
        <dbReference type="Proteomes" id="UP000007013"/>
    </source>
</evidence>
<dbReference type="AlphaFoldDB" id="B1ZTN1"/>
<evidence type="ECO:0000256" key="1">
    <source>
        <dbReference type="SAM" id="Coils"/>
    </source>
</evidence>
<keyword evidence="1" id="KW-0175">Coiled coil</keyword>
<keyword evidence="3" id="KW-0812">Transmembrane</keyword>
<feature type="compositionally biased region" description="Polar residues" evidence="2">
    <location>
        <begin position="423"/>
        <end position="438"/>
    </location>
</feature>
<feature type="compositionally biased region" description="Low complexity" evidence="2">
    <location>
        <begin position="318"/>
        <end position="394"/>
    </location>
</feature>
<feature type="coiled-coil region" evidence="1">
    <location>
        <begin position="118"/>
        <end position="192"/>
    </location>
</feature>
<feature type="transmembrane region" description="Helical" evidence="3">
    <location>
        <begin position="12"/>
        <end position="30"/>
    </location>
</feature>
<proteinExistence type="predicted"/>
<evidence type="ECO:0000256" key="2">
    <source>
        <dbReference type="SAM" id="MobiDB-lite"/>
    </source>
</evidence>
<keyword evidence="3" id="KW-1133">Transmembrane helix</keyword>
<accession>B1ZTN1</accession>
<protein>
    <submittedName>
        <fullName evidence="4">Uncharacterized protein</fullName>
    </submittedName>
</protein>
<feature type="transmembrane region" description="Helical" evidence="3">
    <location>
        <begin position="42"/>
        <end position="61"/>
    </location>
</feature>
<name>B1ZTN1_OPITP</name>
<dbReference type="KEGG" id="ote:Oter_1533"/>
<organism evidence="4 5">
    <name type="scientific">Opitutus terrae (strain DSM 11246 / JCM 15787 / PB90-1)</name>
    <dbReference type="NCBI Taxonomy" id="452637"/>
    <lineage>
        <taxon>Bacteria</taxon>
        <taxon>Pseudomonadati</taxon>
        <taxon>Verrucomicrobiota</taxon>
        <taxon>Opitutia</taxon>
        <taxon>Opitutales</taxon>
        <taxon>Opitutaceae</taxon>
        <taxon>Opitutus</taxon>
    </lineage>
</organism>
<feature type="compositionally biased region" description="Pro residues" evidence="2">
    <location>
        <begin position="266"/>
        <end position="277"/>
    </location>
</feature>